<keyword evidence="1" id="KW-0472">Membrane</keyword>
<dbReference type="EMBL" id="BX284605">
    <property type="protein sequence ID" value="CAA96610.1"/>
    <property type="molecule type" value="Genomic_DNA"/>
</dbReference>
<dbReference type="FunCoup" id="Q18731">
    <property type="interactions" value="126"/>
</dbReference>
<dbReference type="OrthoDB" id="5845352at2759"/>
<keyword evidence="1" id="KW-1133">Transmembrane helix</keyword>
<dbReference type="HOGENOM" id="CLU_049496_0_0_1"/>
<feature type="transmembrane region" description="Helical" evidence="1">
    <location>
        <begin position="207"/>
        <end position="231"/>
    </location>
</feature>
<reference evidence="2 3" key="1">
    <citation type="journal article" date="1998" name="Science">
        <title>Genome sequence of the nematode C. elegans: a platform for investigating biology.</title>
        <authorList>
            <consortium name="The C. elegans sequencing consortium"/>
            <person name="Sulson J.E."/>
            <person name="Waterston R."/>
        </authorList>
    </citation>
    <scope>NUCLEOTIDE SEQUENCE [LARGE SCALE GENOMIC DNA]</scope>
    <source>
        <strain evidence="2 3">Bristol N2</strain>
    </source>
</reference>
<dbReference type="AGR" id="WB:WBGene00005694"/>
<feature type="transmembrane region" description="Helical" evidence="1">
    <location>
        <begin position="252"/>
        <end position="277"/>
    </location>
</feature>
<dbReference type="Pfam" id="PF10322">
    <property type="entry name" value="7TM_GPCR_Sru"/>
    <property type="match status" value="1"/>
</dbReference>
<dbReference type="PANTHER" id="PTHR46045:SF12">
    <property type="entry name" value="SERPENTINE RECEPTOR, CLASS U"/>
    <property type="match status" value="1"/>
</dbReference>
<dbReference type="InterPro" id="IPR003839">
    <property type="entry name" value="7TM_GPCR_serpentine_rcpt_Sru"/>
</dbReference>
<feature type="transmembrane region" description="Helical" evidence="1">
    <location>
        <begin position="37"/>
        <end position="57"/>
    </location>
</feature>
<name>Q18731_CAEEL</name>
<feature type="transmembrane region" description="Helical" evidence="1">
    <location>
        <begin position="69"/>
        <end position="91"/>
    </location>
</feature>
<evidence type="ECO:0000313" key="3">
    <source>
        <dbReference type="Proteomes" id="UP000001940"/>
    </source>
</evidence>
<gene>
    <name evidence="2 4" type="primary">sru-31</name>
    <name evidence="4" type="ORF">C50C10.4</name>
    <name evidence="2" type="ORF">CELE_C50C10.4</name>
</gene>
<keyword evidence="3" id="KW-1185">Reference proteome</keyword>
<dbReference type="CTD" id="183647"/>
<dbReference type="PANTHER" id="PTHR46045">
    <property type="entry name" value="SERPENTINE RECEPTOR, CLASS U-RELATED"/>
    <property type="match status" value="1"/>
</dbReference>
<accession>Q18731</accession>
<dbReference type="KEGG" id="cel:CELE_C50C10.4"/>
<evidence type="ECO:0000313" key="2">
    <source>
        <dbReference type="EMBL" id="CAA96610.1"/>
    </source>
</evidence>
<keyword evidence="2" id="KW-0675">Receptor</keyword>
<dbReference type="GeneID" id="183647"/>
<protein>
    <submittedName>
        <fullName evidence="2">Serpentine Receptor, class U</fullName>
    </submittedName>
</protein>
<dbReference type="Proteomes" id="UP000001940">
    <property type="component" value="Chromosome V"/>
</dbReference>
<proteinExistence type="predicted"/>
<sequence length="340" mass="39184">MSTSQQIPSNDSIYGIQVYRTFVPVCSLSTLQAFIPFLYIIPTVIVMITILIKYKIAKATTNTIMDRNIFAFIMFYFLFNTLFFVGDYAHLNLPSAGFITSWCVDVKPNRLFSLIITYTHASSYGVLICPFMICLMRLTIMMSPRHHERYCQLIMYRFAIPFLFLAPFALSIFNITGVGFCKQLDEPFSFGSLILFEGEQYAKINSVIQLIFSSSIFFFNFSMSAFMFYKLRRTQAESVSVRTRELTRKAEFSLFLAVASSVVPIITNSICSITFLFNRPYWYHVLFLRPIGNDYETVMMPWVLYLTHPMFGPKKQQLKPSGASSVFVSTCLNQRKSERA</sequence>
<dbReference type="RefSeq" id="NP_505534.1">
    <property type="nucleotide sequence ID" value="NM_073133.1"/>
</dbReference>
<feature type="transmembrane region" description="Helical" evidence="1">
    <location>
        <begin position="156"/>
        <end position="180"/>
    </location>
</feature>
<dbReference type="AlphaFoldDB" id="Q18731"/>
<dbReference type="UCSC" id="C50C10.4">
    <property type="organism name" value="c. elegans"/>
</dbReference>
<evidence type="ECO:0000256" key="1">
    <source>
        <dbReference type="SAM" id="Phobius"/>
    </source>
</evidence>
<dbReference type="InParanoid" id="Q18731"/>
<dbReference type="PIR" id="T20102">
    <property type="entry name" value="T20102"/>
</dbReference>
<feature type="transmembrane region" description="Helical" evidence="1">
    <location>
        <begin position="111"/>
        <end position="135"/>
    </location>
</feature>
<dbReference type="WormBase" id="C50C10.4">
    <property type="protein sequence ID" value="CE05462"/>
    <property type="gene ID" value="WBGene00005694"/>
    <property type="gene designation" value="sru-31"/>
</dbReference>
<dbReference type="eggNOG" id="ENOG502R6H1">
    <property type="taxonomic scope" value="Eukaryota"/>
</dbReference>
<organism evidence="2 3">
    <name type="scientific">Caenorhabditis elegans</name>
    <dbReference type="NCBI Taxonomy" id="6239"/>
    <lineage>
        <taxon>Eukaryota</taxon>
        <taxon>Metazoa</taxon>
        <taxon>Ecdysozoa</taxon>
        <taxon>Nematoda</taxon>
        <taxon>Chromadorea</taxon>
        <taxon>Rhabditida</taxon>
        <taxon>Rhabditina</taxon>
        <taxon>Rhabditomorpha</taxon>
        <taxon>Rhabditoidea</taxon>
        <taxon>Rhabditidae</taxon>
        <taxon>Peloderinae</taxon>
        <taxon>Caenorhabditis</taxon>
    </lineage>
</organism>
<evidence type="ECO:0000313" key="4">
    <source>
        <dbReference type="WormBase" id="C50C10.4"/>
    </source>
</evidence>
<dbReference type="PhylomeDB" id="Q18731"/>
<dbReference type="PaxDb" id="6239-C50C10.4"/>
<keyword evidence="1" id="KW-0812">Transmembrane</keyword>